<dbReference type="AlphaFoldDB" id="A0A182JCR1"/>
<evidence type="ECO:0000313" key="1">
    <source>
        <dbReference type="EnsemblMetazoa" id="AATE015632-PA.1"/>
    </source>
</evidence>
<protein>
    <submittedName>
        <fullName evidence="1">Uncharacterized protein</fullName>
    </submittedName>
</protein>
<reference evidence="1" key="1">
    <citation type="submission" date="2022-08" db="UniProtKB">
        <authorList>
            <consortium name="EnsemblMetazoa"/>
        </authorList>
    </citation>
    <scope>IDENTIFICATION</scope>
    <source>
        <strain evidence="1">EBRO</strain>
    </source>
</reference>
<organism evidence="1">
    <name type="scientific">Anopheles atroparvus</name>
    <name type="common">European mosquito</name>
    <dbReference type="NCBI Taxonomy" id="41427"/>
    <lineage>
        <taxon>Eukaryota</taxon>
        <taxon>Metazoa</taxon>
        <taxon>Ecdysozoa</taxon>
        <taxon>Arthropoda</taxon>
        <taxon>Hexapoda</taxon>
        <taxon>Insecta</taxon>
        <taxon>Pterygota</taxon>
        <taxon>Neoptera</taxon>
        <taxon>Endopterygota</taxon>
        <taxon>Diptera</taxon>
        <taxon>Nematocera</taxon>
        <taxon>Culicoidea</taxon>
        <taxon>Culicidae</taxon>
        <taxon>Anophelinae</taxon>
        <taxon>Anopheles</taxon>
    </lineage>
</organism>
<dbReference type="EnsemblMetazoa" id="AATE015632-RA">
    <property type="protein sequence ID" value="AATE015632-PA.1"/>
    <property type="gene ID" value="AATE015632"/>
</dbReference>
<proteinExistence type="predicted"/>
<dbReference type="VEuPathDB" id="VectorBase:AATE015632"/>
<sequence>MGRIFRDLQRRTVFSDENVRVTCNYLNQCFETELDSILLAMEIVTQLLSRQVAEKDVIQSYRKLLTYISSGLHESNCSKIAIHFTRYILDIFYTPQTSDVHPVEVLLRSAYDNIFNRLVSEWTDTKCYELLLCVLFDFLKRDLFAHLKLDIVRALADAAGGGTRRLVRLLCVPKHLRDEQRRRKLKTILTISLAESLFRYESTKRGTHFHEFLKTIETMLDGVDFDELVKAKFLCLNLSRTGLTLQCVCFVFIVRHLDLLEGVTGNRVELDYVYNLIASVNILYHKRWKLPSFLVKHFIDGLSRFSQTDTFKKNVSDPENKMKAIFSSAAPATARLTDAVANIFGRLPATAQRIQWIQLQSDHFRAEYIFHQQLGILQERYIVTADEGLVHSLLAIFQTDTLLEVLASKQASPMARRNASVLLSRCSLTGPGLQKVLRQIKRSQKQDQGASNPGPICNWVRAVHGSVQGLNDGSKRVLWTALSTIHKTTRCSDEQRLLLVDTKASLLVSMMHKMEDTVVEMQVERTRSTKTARKRKLL</sequence>
<accession>A0A182JCR1</accession>
<name>A0A182JCR1_ANOAO</name>